<dbReference type="GO" id="GO:0102965">
    <property type="term" value="F:alcohol-forming long-chain fatty acyl-CoA reductase activity"/>
    <property type="evidence" value="ECO:0007669"/>
    <property type="project" value="UniProtKB-EC"/>
</dbReference>
<dbReference type="GO" id="GO:0005777">
    <property type="term" value="C:peroxisome"/>
    <property type="evidence" value="ECO:0007669"/>
    <property type="project" value="TreeGrafter"/>
</dbReference>
<evidence type="ECO:0000259" key="5">
    <source>
        <dbReference type="Pfam" id="PF03015"/>
    </source>
</evidence>
<dbReference type="InterPro" id="IPR033640">
    <property type="entry name" value="FAR_C"/>
</dbReference>
<keyword evidence="2 4" id="KW-0444">Lipid biosynthesis</keyword>
<keyword evidence="4" id="KW-0560">Oxidoreductase</keyword>
<proteinExistence type="inferred from homology"/>
<dbReference type="InterPro" id="IPR013120">
    <property type="entry name" value="FAR_NAD-bd"/>
</dbReference>
<dbReference type="VEuPathDB" id="VectorBase:ASTE008159"/>
<accession>A0A182YIX0</accession>
<comment type="catalytic activity">
    <reaction evidence="4">
        <text>a long-chain fatty acyl-CoA + 2 NADPH + 2 H(+) = a long-chain primary fatty alcohol + 2 NADP(+) + CoA</text>
        <dbReference type="Rhea" id="RHEA:52716"/>
        <dbReference type="ChEBI" id="CHEBI:15378"/>
        <dbReference type="ChEBI" id="CHEBI:57287"/>
        <dbReference type="ChEBI" id="CHEBI:57783"/>
        <dbReference type="ChEBI" id="CHEBI:58349"/>
        <dbReference type="ChEBI" id="CHEBI:77396"/>
        <dbReference type="ChEBI" id="CHEBI:83139"/>
        <dbReference type="EC" id="1.2.1.84"/>
    </reaction>
</comment>
<evidence type="ECO:0000259" key="6">
    <source>
        <dbReference type="Pfam" id="PF07993"/>
    </source>
</evidence>
<feature type="domain" description="Thioester reductase (TE)" evidence="6">
    <location>
        <begin position="29"/>
        <end position="300"/>
    </location>
</feature>
<feature type="domain" description="Thioester reductase (TE)" evidence="6">
    <location>
        <begin position="481"/>
        <end position="768"/>
    </location>
</feature>
<dbReference type="Pfam" id="PF07993">
    <property type="entry name" value="NAD_binding_4"/>
    <property type="match status" value="2"/>
</dbReference>
<name>A0A182YIX0_ANOST</name>
<dbReference type="InterPro" id="IPR026055">
    <property type="entry name" value="FAR"/>
</dbReference>
<evidence type="ECO:0000313" key="8">
    <source>
        <dbReference type="Proteomes" id="UP000076408"/>
    </source>
</evidence>
<comment type="similarity">
    <text evidence="1 4">Belongs to the fatty acyl-CoA reductase family.</text>
</comment>
<reference evidence="7" key="2">
    <citation type="submission" date="2020-05" db="UniProtKB">
        <authorList>
            <consortium name="EnsemblMetazoa"/>
        </authorList>
    </citation>
    <scope>IDENTIFICATION</scope>
    <source>
        <strain evidence="7">Indian</strain>
    </source>
</reference>
<keyword evidence="3 4" id="KW-0443">Lipid metabolism</keyword>
<evidence type="ECO:0000256" key="2">
    <source>
        <dbReference type="ARBA" id="ARBA00022516"/>
    </source>
</evidence>
<protein>
    <recommendedName>
        <fullName evidence="4">Fatty acyl-CoA reductase</fullName>
        <ecNumber evidence="4">1.2.1.84</ecNumber>
    </recommendedName>
</protein>
<dbReference type="GO" id="GO:0080019">
    <property type="term" value="F:alcohol-forming very long-chain fatty acyl-CoA reductase activity"/>
    <property type="evidence" value="ECO:0007669"/>
    <property type="project" value="InterPro"/>
</dbReference>
<dbReference type="STRING" id="30069.A0A182YIX0"/>
<dbReference type="AlphaFoldDB" id="A0A182YIX0"/>
<dbReference type="EnsemblMetazoa" id="ASTEI08406-RA">
    <property type="protein sequence ID" value="ASTEI08406-PA"/>
    <property type="gene ID" value="ASTEI08406"/>
</dbReference>
<keyword evidence="4" id="KW-0472">Membrane</keyword>
<dbReference type="CDD" id="cd09071">
    <property type="entry name" value="FAR_C"/>
    <property type="match status" value="2"/>
</dbReference>
<dbReference type="Pfam" id="PF03015">
    <property type="entry name" value="Sterile"/>
    <property type="match status" value="2"/>
</dbReference>
<evidence type="ECO:0000313" key="7">
    <source>
        <dbReference type="EnsemblMetazoa" id="ASTEI08406-PA"/>
    </source>
</evidence>
<dbReference type="VEuPathDB" id="VectorBase:ASTEI20_033769"/>
<dbReference type="PANTHER" id="PTHR11011:SF81">
    <property type="entry name" value="FATTY ACYL-COA REDUCTASE"/>
    <property type="match status" value="1"/>
</dbReference>
<dbReference type="GO" id="GO:0035336">
    <property type="term" value="P:long-chain fatty-acyl-CoA metabolic process"/>
    <property type="evidence" value="ECO:0007669"/>
    <property type="project" value="TreeGrafter"/>
</dbReference>
<dbReference type="SUPFAM" id="SSF51735">
    <property type="entry name" value="NAD(P)-binding Rossmann-fold domains"/>
    <property type="match status" value="2"/>
</dbReference>
<dbReference type="PANTHER" id="PTHR11011">
    <property type="entry name" value="MALE STERILITY PROTEIN 2-RELATED"/>
    <property type="match status" value="1"/>
</dbReference>
<reference evidence="8" key="1">
    <citation type="journal article" date="2014" name="Genome Biol.">
        <title>Genome analysis of a major urban malaria vector mosquito, Anopheles stephensi.</title>
        <authorList>
            <person name="Jiang X."/>
            <person name="Peery A."/>
            <person name="Hall A.B."/>
            <person name="Sharma A."/>
            <person name="Chen X.G."/>
            <person name="Waterhouse R.M."/>
            <person name="Komissarov A."/>
            <person name="Riehle M.M."/>
            <person name="Shouche Y."/>
            <person name="Sharakhova M.V."/>
            <person name="Lawson D."/>
            <person name="Pakpour N."/>
            <person name="Arensburger P."/>
            <person name="Davidson V.L."/>
            <person name="Eiglmeier K."/>
            <person name="Emrich S."/>
            <person name="George P."/>
            <person name="Kennedy R.C."/>
            <person name="Mane S.P."/>
            <person name="Maslen G."/>
            <person name="Oringanje C."/>
            <person name="Qi Y."/>
            <person name="Settlage R."/>
            <person name="Tojo M."/>
            <person name="Tubio J.M."/>
            <person name="Unger M.F."/>
            <person name="Wang B."/>
            <person name="Vernick K.D."/>
            <person name="Ribeiro J.M."/>
            <person name="James A.A."/>
            <person name="Michel K."/>
            <person name="Riehle M.A."/>
            <person name="Luckhart S."/>
            <person name="Sharakhov I.V."/>
            <person name="Tu Z."/>
        </authorList>
    </citation>
    <scope>NUCLEOTIDE SEQUENCE [LARGE SCALE GENOMIC DNA]</scope>
    <source>
        <strain evidence="8">Indian</strain>
    </source>
</reference>
<feature type="domain" description="Fatty acyl-CoA reductase C-terminal" evidence="5">
    <location>
        <begin position="377"/>
        <end position="466"/>
    </location>
</feature>
<organism evidence="7 8">
    <name type="scientific">Anopheles stephensi</name>
    <name type="common">Indo-Pakistan malaria mosquito</name>
    <dbReference type="NCBI Taxonomy" id="30069"/>
    <lineage>
        <taxon>Eukaryota</taxon>
        <taxon>Metazoa</taxon>
        <taxon>Ecdysozoa</taxon>
        <taxon>Arthropoda</taxon>
        <taxon>Hexapoda</taxon>
        <taxon>Insecta</taxon>
        <taxon>Pterygota</taxon>
        <taxon>Neoptera</taxon>
        <taxon>Endopterygota</taxon>
        <taxon>Diptera</taxon>
        <taxon>Nematocera</taxon>
        <taxon>Culicoidea</taxon>
        <taxon>Culicidae</taxon>
        <taxon>Anophelinae</taxon>
        <taxon>Anopheles</taxon>
    </lineage>
</organism>
<dbReference type="InterPro" id="IPR036291">
    <property type="entry name" value="NAD(P)-bd_dom_sf"/>
</dbReference>
<evidence type="ECO:0000256" key="4">
    <source>
        <dbReference type="RuleBase" id="RU363097"/>
    </source>
</evidence>
<dbReference type="CDD" id="cd05236">
    <property type="entry name" value="FAR-N_SDR_e"/>
    <property type="match status" value="1"/>
</dbReference>
<dbReference type="EC" id="1.2.1.84" evidence="4"/>
<sequence>MNTETIDTGPMAEGTLNVAEFYRDATVLVTGGTGFIGKVLVEKLLRCFAVKKIVLLIRRKQNVSASDRLQRMLEGPIFDRIRSTAPDAKELFAKVVAMDTTFEREDIVDDVDKAKLCNEVQIIFHVMASIRFDEVLDDAIATNVTSAKRLYALASSMAELRSIVHVSTFYSNCDRKYIEERIYDDVPYGGLDHIQQFFKTLSPAEKERMTRLVLGDMPNSYVFSKKCAEAMVGREFGNLPIGIFRPPIVISSYREPEPGWVDCFHGATGLCVPVVLGKTMWYYGNPDVKPFMSPVDHTVSGMLAAACDIYRRQCTILPVEKPVPVYNFTFEKNRFTYGDYVHLVGSGLQTPLDRWMSRIKCRISPWKIFPQILLWLMTLQARVADEILAWFGKRGSNLKVVSAITTLANAVEYFRCHMWTMDNSNVKRMLALLSRDDAQRLDFDGEQIDWTDYHKSYAKGIAMELMRKNHRRQQQCRKASTGFLGKVLVEKLLRSFGVKKIVLLIREKRGTSSAQRLQQMISDPIFDTIRASAIHPDKVFAKLVAIDTDFTCDEFVREPYRSDILKEVQVIYHKDVNVIQQSKTAIFKQVVFHVMAAVRFDLGFQTILDTNVTVPERLYSFLRDAPQLQAIVHVSTFYSNCDRLHIEECVYDDIRFGGWENVRQIINPLTESERAKLMPAIISPLPNNYVFSKKCAEVMIQQKFGDLPVGIFRPPIVTPSYAEPVPGWVDCIQGVTGLSIPTLKERLLWYYGDPTACPALTPVDYCIAGMITAACDIKARHEQNRVRESFDRRVSTPPVYNFYFDQNQYSWQQFVALVGAELPTVMGRKLCNIRTRITRWKILSRITFWWMFFVAYIGDMVLSIFGKPKCNVSLVSGLRTLADAVEHFRCHTWTARNDNVKRMHTLLSKADKALLEFDVDHMDWKEYFKHYAKGLSMELERRELRRRQKKKLDC</sequence>
<dbReference type="Proteomes" id="UP000076408">
    <property type="component" value="Unassembled WGS sequence"/>
</dbReference>
<evidence type="ECO:0000256" key="1">
    <source>
        <dbReference type="ARBA" id="ARBA00005928"/>
    </source>
</evidence>
<dbReference type="VEuPathDB" id="VectorBase:ASTEI08406"/>
<comment type="function">
    <text evidence="4">Catalyzes the reduction of fatty acyl-CoA to fatty alcohols.</text>
</comment>
<keyword evidence="8" id="KW-1185">Reference proteome</keyword>
<keyword evidence="4" id="KW-1133">Transmembrane helix</keyword>
<keyword evidence="4" id="KW-0812">Transmembrane</keyword>
<evidence type="ECO:0000256" key="3">
    <source>
        <dbReference type="ARBA" id="ARBA00023098"/>
    </source>
</evidence>
<feature type="domain" description="Fatty acyl-CoA reductase C-terminal" evidence="5">
    <location>
        <begin position="851"/>
        <end position="935"/>
    </location>
</feature>
<feature type="transmembrane region" description="Helical" evidence="4">
    <location>
        <begin position="848"/>
        <end position="866"/>
    </location>
</feature>
<keyword evidence="4" id="KW-0521">NADP</keyword>
<dbReference type="Gene3D" id="3.40.50.720">
    <property type="entry name" value="NAD(P)-binding Rossmann-like Domain"/>
    <property type="match status" value="2"/>
</dbReference>